<keyword evidence="2 5" id="KW-0812">Transmembrane</keyword>
<evidence type="ECO:0000256" key="4">
    <source>
        <dbReference type="ARBA" id="ARBA00023136"/>
    </source>
</evidence>
<evidence type="ECO:0000313" key="6">
    <source>
        <dbReference type="EMBL" id="UQA92035.1"/>
    </source>
</evidence>
<dbReference type="EMBL" id="CP086322">
    <property type="protein sequence ID" value="UQA92035.1"/>
    <property type="molecule type" value="Genomic_DNA"/>
</dbReference>
<dbReference type="Proteomes" id="UP000830115">
    <property type="component" value="Chromosome"/>
</dbReference>
<gene>
    <name evidence="6" type="ORF">K9S39_09410</name>
</gene>
<reference evidence="6" key="1">
    <citation type="submission" date="2021-10" db="EMBL/GenBank/DDBJ databases">
        <title>Streptomyces nigrumlapis sp.nov.,an antimicrobial producing actinobacterium isolated from Black Gobi rocks.</title>
        <authorList>
            <person name="Wen Y."/>
            <person name="Zhang W."/>
            <person name="Liu X.G."/>
        </authorList>
    </citation>
    <scope>NUCLEOTIDE SEQUENCE</scope>
    <source>
        <strain evidence="6">ST13-2-2</strain>
    </source>
</reference>
<dbReference type="PANTHER" id="PTHR43847">
    <property type="entry name" value="BLL3993 PROTEIN"/>
    <property type="match status" value="1"/>
</dbReference>
<dbReference type="Pfam" id="PF04140">
    <property type="entry name" value="ICMT"/>
    <property type="match status" value="1"/>
</dbReference>
<feature type="transmembrane region" description="Helical" evidence="5">
    <location>
        <begin position="46"/>
        <end position="66"/>
    </location>
</feature>
<accession>A0ABY4M6M4</accession>
<dbReference type="Gene3D" id="1.20.120.1630">
    <property type="match status" value="1"/>
</dbReference>
<evidence type="ECO:0000256" key="3">
    <source>
        <dbReference type="ARBA" id="ARBA00022989"/>
    </source>
</evidence>
<evidence type="ECO:0000256" key="5">
    <source>
        <dbReference type="SAM" id="Phobius"/>
    </source>
</evidence>
<keyword evidence="7" id="KW-1185">Reference proteome</keyword>
<name>A0ABY4M6M4_9ACTN</name>
<feature type="transmembrane region" description="Helical" evidence="5">
    <location>
        <begin position="78"/>
        <end position="96"/>
    </location>
</feature>
<protein>
    <submittedName>
        <fullName evidence="6">Isoprenylcysteine carboxylmethyltransferase family protein</fullName>
    </submittedName>
</protein>
<evidence type="ECO:0000256" key="1">
    <source>
        <dbReference type="ARBA" id="ARBA00004141"/>
    </source>
</evidence>
<evidence type="ECO:0000313" key="7">
    <source>
        <dbReference type="Proteomes" id="UP000830115"/>
    </source>
</evidence>
<keyword evidence="3 5" id="KW-1133">Transmembrane helix</keyword>
<proteinExistence type="predicted"/>
<keyword evidence="4 5" id="KW-0472">Membrane</keyword>
<organism evidence="6 7">
    <name type="scientific">Streptomyces halobius</name>
    <dbReference type="NCBI Taxonomy" id="2879846"/>
    <lineage>
        <taxon>Bacteria</taxon>
        <taxon>Bacillati</taxon>
        <taxon>Actinomycetota</taxon>
        <taxon>Actinomycetes</taxon>
        <taxon>Kitasatosporales</taxon>
        <taxon>Streptomycetaceae</taxon>
        <taxon>Streptomyces</taxon>
    </lineage>
</organism>
<dbReference type="PANTHER" id="PTHR43847:SF1">
    <property type="entry name" value="BLL3993 PROTEIN"/>
    <property type="match status" value="1"/>
</dbReference>
<dbReference type="RefSeq" id="WP_248862854.1">
    <property type="nucleotide sequence ID" value="NZ_CP086322.1"/>
</dbReference>
<dbReference type="InterPro" id="IPR007269">
    <property type="entry name" value="ICMT_MeTrfase"/>
</dbReference>
<evidence type="ECO:0000256" key="2">
    <source>
        <dbReference type="ARBA" id="ARBA00022692"/>
    </source>
</evidence>
<comment type="subcellular location">
    <subcellularLocation>
        <location evidence="1">Membrane</location>
        <topology evidence="1">Multi-pass membrane protein</topology>
    </subcellularLocation>
</comment>
<sequence>MMDWRVGVWTAVGLTYATWSAAEATWMARRRGSGGKPLVSERRSTLIMVGAGVLGEVGAVALAWRAPTVPLAADRTRAAAAALPAVWAGLALRWWAVRTLGTHFRATIDIREDQPVVRTGPYRHVRHPSYTGGLLAVAGAAAVLNDAPAWLVLTGSTVAALLYRIHTEDAILIHHLGPDYTDYAATTPRLIPKVW</sequence>
<feature type="transmembrane region" description="Helical" evidence="5">
    <location>
        <begin position="6"/>
        <end position="26"/>
    </location>
</feature>
<dbReference type="InterPro" id="IPR052527">
    <property type="entry name" value="Metal_cation-efflux_comp"/>
</dbReference>